<evidence type="ECO:0000313" key="1">
    <source>
        <dbReference type="EMBL" id="SDC71150.1"/>
    </source>
</evidence>
<protein>
    <submittedName>
        <fullName evidence="1">Putative sensory transduction regulator</fullName>
    </submittedName>
</protein>
<keyword evidence="2" id="KW-1185">Reference proteome</keyword>
<evidence type="ECO:0000313" key="2">
    <source>
        <dbReference type="Proteomes" id="UP000199039"/>
    </source>
</evidence>
<sequence length="156" mass="17545">MGFFNKPETTPSLAASGENAPLARSRIEAFLTSQDWSFGVDPDGDVGGQWDDNVFYFFQMGEAQEVLQIRGRWKHSFPASREAEFAVLLNEFNRDLIWPKLYVRVEDEEIGVYSEVSTDLEHGVSDDQLGQLISCGLFTGLRAFERIAESLGISEE</sequence>
<dbReference type="STRING" id="1814289.SAMN05216410_2229"/>
<dbReference type="EMBL" id="FMYH01000003">
    <property type="protein sequence ID" value="SDC71150.1"/>
    <property type="molecule type" value="Genomic_DNA"/>
</dbReference>
<dbReference type="InterPro" id="IPR019660">
    <property type="entry name" value="Put_sensory_transdc_reg_YbjN"/>
</dbReference>
<proteinExistence type="predicted"/>
<dbReference type="AlphaFoldDB" id="A0A1G6NT21"/>
<gene>
    <name evidence="1" type="ORF">SAMN05216410_2229</name>
</gene>
<reference evidence="1 2" key="1">
    <citation type="submission" date="2016-09" db="EMBL/GenBank/DDBJ databases">
        <authorList>
            <person name="Capua I."/>
            <person name="De Benedictis P."/>
            <person name="Joannis T."/>
            <person name="Lombin L.H."/>
            <person name="Cattoli G."/>
        </authorList>
    </citation>
    <scope>NUCLEOTIDE SEQUENCE [LARGE SCALE GENOMIC DNA]</scope>
    <source>
        <strain evidence="1 2">ISLP-3</strain>
    </source>
</reference>
<organism evidence="1 2">
    <name type="scientific">Sanguibacter gelidistatuariae</name>
    <dbReference type="NCBI Taxonomy" id="1814289"/>
    <lineage>
        <taxon>Bacteria</taxon>
        <taxon>Bacillati</taxon>
        <taxon>Actinomycetota</taxon>
        <taxon>Actinomycetes</taxon>
        <taxon>Micrococcales</taxon>
        <taxon>Sanguibacteraceae</taxon>
        <taxon>Sanguibacter</taxon>
    </lineage>
</organism>
<name>A0A1G6NT21_9MICO</name>
<dbReference type="Pfam" id="PF10722">
    <property type="entry name" value="YbjN"/>
    <property type="match status" value="1"/>
</dbReference>
<dbReference type="Proteomes" id="UP000199039">
    <property type="component" value="Unassembled WGS sequence"/>
</dbReference>
<dbReference type="RefSeq" id="WP_175559084.1">
    <property type="nucleotide sequence ID" value="NZ_FMYH01000003.1"/>
</dbReference>
<accession>A0A1G6NT21</accession>